<sequence>MIIDFDEFLGAFVAIIPKNDDSGLGRVGYVAVVWCCLPFTTLDFFNKLFFFLHNVGKESKVLTLTYSVVILTRKQAKMCDNPCQKNIFLKKVGFFSKKKNSTLIRNKKKFSILRLLDRIEFFQKKIMRYLWHFLSVTIVHHPHYYTFFLEKGFFHHISKKSLFYIPMNDLLFFYTSAQIFPNQAPKQCFQCIKTAGYSDPVGPDNGQIQEAYL</sequence>
<comment type="caution">
    <text evidence="1">The sequence shown here is derived from an EMBL/GenBank/DDBJ whole genome shotgun (WGS) entry which is preliminary data.</text>
</comment>
<dbReference type="AlphaFoldDB" id="X6MQP6"/>
<gene>
    <name evidence="1" type="ORF">RFI_21394</name>
</gene>
<name>X6MQP6_RETFI</name>
<organism evidence="1 2">
    <name type="scientific">Reticulomyxa filosa</name>
    <dbReference type="NCBI Taxonomy" id="46433"/>
    <lineage>
        <taxon>Eukaryota</taxon>
        <taxon>Sar</taxon>
        <taxon>Rhizaria</taxon>
        <taxon>Retaria</taxon>
        <taxon>Foraminifera</taxon>
        <taxon>Monothalamids</taxon>
        <taxon>Reticulomyxidae</taxon>
        <taxon>Reticulomyxa</taxon>
    </lineage>
</organism>
<protein>
    <submittedName>
        <fullName evidence="1">Uncharacterized protein</fullName>
    </submittedName>
</protein>
<evidence type="ECO:0000313" key="2">
    <source>
        <dbReference type="Proteomes" id="UP000023152"/>
    </source>
</evidence>
<dbReference type="EMBL" id="ASPP01018665">
    <property type="protein sequence ID" value="ETO15966.1"/>
    <property type="molecule type" value="Genomic_DNA"/>
</dbReference>
<accession>X6MQP6</accession>
<dbReference type="Proteomes" id="UP000023152">
    <property type="component" value="Unassembled WGS sequence"/>
</dbReference>
<reference evidence="1 2" key="1">
    <citation type="journal article" date="2013" name="Curr. Biol.">
        <title>The Genome of the Foraminiferan Reticulomyxa filosa.</title>
        <authorList>
            <person name="Glockner G."/>
            <person name="Hulsmann N."/>
            <person name="Schleicher M."/>
            <person name="Noegel A.A."/>
            <person name="Eichinger L."/>
            <person name="Gallinger C."/>
            <person name="Pawlowski J."/>
            <person name="Sierra R."/>
            <person name="Euteneuer U."/>
            <person name="Pillet L."/>
            <person name="Moustafa A."/>
            <person name="Platzer M."/>
            <person name="Groth M."/>
            <person name="Szafranski K."/>
            <person name="Schliwa M."/>
        </authorList>
    </citation>
    <scope>NUCLEOTIDE SEQUENCE [LARGE SCALE GENOMIC DNA]</scope>
</reference>
<proteinExistence type="predicted"/>
<evidence type="ECO:0000313" key="1">
    <source>
        <dbReference type="EMBL" id="ETO15966.1"/>
    </source>
</evidence>
<keyword evidence="2" id="KW-1185">Reference proteome</keyword>